<sequence>MKFKPLLIRKEQYTSKRPVRNPSFQYPNPKIPKGGAFSTKTGFQFYKVKLVRKNHPIGDRSYNSRLGNKFISLGLALGTLEIF</sequence>
<reference evidence="2" key="1">
    <citation type="journal article" date="2019" name="Int. J. Syst. Evol. Microbiol.">
        <title>The Global Catalogue of Microorganisms (GCM) 10K type strain sequencing project: providing services to taxonomists for standard genome sequencing and annotation.</title>
        <authorList>
            <consortium name="The Broad Institute Genomics Platform"/>
            <consortium name="The Broad Institute Genome Sequencing Center for Infectious Disease"/>
            <person name="Wu L."/>
            <person name="Ma J."/>
        </authorList>
    </citation>
    <scope>NUCLEOTIDE SEQUENCE [LARGE SCALE GENOMIC DNA]</scope>
    <source>
        <strain evidence="2">CECT 7706</strain>
    </source>
</reference>
<proteinExistence type="predicted"/>
<gene>
    <name evidence="1" type="ORF">QWZ15_01375</name>
</gene>
<accession>A0ABT8C0Z4</accession>
<protein>
    <submittedName>
        <fullName evidence="1">Uncharacterized protein</fullName>
    </submittedName>
</protein>
<dbReference type="Proteomes" id="UP001236663">
    <property type="component" value="Unassembled WGS sequence"/>
</dbReference>
<evidence type="ECO:0000313" key="2">
    <source>
        <dbReference type="Proteomes" id="UP001236663"/>
    </source>
</evidence>
<comment type="caution">
    <text evidence="1">The sequence shown here is derived from an EMBL/GenBank/DDBJ whole genome shotgun (WGS) entry which is preliminary data.</text>
</comment>
<dbReference type="RefSeq" id="WP_163384630.1">
    <property type="nucleotide sequence ID" value="NZ_JAUFQS010000003.1"/>
</dbReference>
<dbReference type="EMBL" id="JAUFQS010000003">
    <property type="protein sequence ID" value="MDN3686464.1"/>
    <property type="molecule type" value="Genomic_DNA"/>
</dbReference>
<organism evidence="1 2">
    <name type="scientific">Cyclobacterium jeungdonense</name>
    <dbReference type="NCBI Taxonomy" id="708087"/>
    <lineage>
        <taxon>Bacteria</taxon>
        <taxon>Pseudomonadati</taxon>
        <taxon>Bacteroidota</taxon>
        <taxon>Cytophagia</taxon>
        <taxon>Cytophagales</taxon>
        <taxon>Cyclobacteriaceae</taxon>
        <taxon>Cyclobacterium</taxon>
    </lineage>
</organism>
<keyword evidence="2" id="KW-1185">Reference proteome</keyword>
<name>A0ABT8C0Z4_9BACT</name>
<evidence type="ECO:0000313" key="1">
    <source>
        <dbReference type="EMBL" id="MDN3686464.1"/>
    </source>
</evidence>